<dbReference type="RefSeq" id="WP_310139037.1">
    <property type="nucleotide sequence ID" value="NZ_JAVDTR010000005.1"/>
</dbReference>
<dbReference type="Proteomes" id="UP001254832">
    <property type="component" value="Unassembled WGS sequence"/>
</dbReference>
<dbReference type="PANTHER" id="PTHR43792">
    <property type="entry name" value="GNAT FAMILY, PUTATIVE (AFU_ORTHOLOGUE AFUA_3G00765)-RELATED-RELATED"/>
    <property type="match status" value="1"/>
</dbReference>
<dbReference type="InterPro" id="IPR016181">
    <property type="entry name" value="Acyl_CoA_acyltransferase"/>
</dbReference>
<dbReference type="Gene3D" id="3.40.630.30">
    <property type="match status" value="1"/>
</dbReference>
<dbReference type="Pfam" id="PF13302">
    <property type="entry name" value="Acetyltransf_3"/>
    <property type="match status" value="1"/>
</dbReference>
<evidence type="ECO:0000313" key="2">
    <source>
        <dbReference type="EMBL" id="MDR6723636.1"/>
    </source>
</evidence>
<dbReference type="EMBL" id="JAVDTR010000005">
    <property type="protein sequence ID" value="MDR6723636.1"/>
    <property type="molecule type" value="Genomic_DNA"/>
</dbReference>
<comment type="caution">
    <text evidence="2">The sequence shown here is derived from an EMBL/GenBank/DDBJ whole genome shotgun (WGS) entry which is preliminary data.</text>
</comment>
<evidence type="ECO:0000313" key="3">
    <source>
        <dbReference type="Proteomes" id="UP001254832"/>
    </source>
</evidence>
<proteinExistence type="predicted"/>
<protein>
    <submittedName>
        <fullName evidence="2">RimJ/RimL family protein N-acetyltransferase</fullName>
    </submittedName>
</protein>
<sequence>MLKKRDLHECHSLYSLMTDPMVFPYVRYVCQTYEEYLFVTKQLIAEEEQNTSISRTILNETGSPIGTIDLYHIVNKTGFLATWIGSPYFGKGYNQRAKESFLVELFLEHHIETVFIKIREQNIRSRKAIEKLPYVKLANEIYRDVYQTINRTEKIYDLYRVERVDFIGSSKEIQHEIAT</sequence>
<evidence type="ECO:0000259" key="1">
    <source>
        <dbReference type="Pfam" id="PF13302"/>
    </source>
</evidence>
<accession>A0AAP5LM05</accession>
<gene>
    <name evidence="2" type="ORF">J2W91_002098</name>
</gene>
<reference evidence="2" key="1">
    <citation type="submission" date="2023-07" db="EMBL/GenBank/DDBJ databases">
        <title>Sorghum-associated microbial communities from plants grown in Nebraska, USA.</title>
        <authorList>
            <person name="Schachtman D."/>
        </authorList>
    </citation>
    <scope>NUCLEOTIDE SEQUENCE</scope>
    <source>
        <strain evidence="2">BE80</strain>
    </source>
</reference>
<dbReference type="AlphaFoldDB" id="A0AAP5LM05"/>
<dbReference type="SUPFAM" id="SSF55729">
    <property type="entry name" value="Acyl-CoA N-acyltransferases (Nat)"/>
    <property type="match status" value="1"/>
</dbReference>
<name>A0AAP5LM05_PAEAM</name>
<dbReference type="InterPro" id="IPR000182">
    <property type="entry name" value="GNAT_dom"/>
</dbReference>
<dbReference type="InterPro" id="IPR051531">
    <property type="entry name" value="N-acetyltransferase"/>
</dbReference>
<dbReference type="PANTHER" id="PTHR43792:SF1">
    <property type="entry name" value="N-ACETYLTRANSFERASE DOMAIN-CONTAINING PROTEIN"/>
    <property type="match status" value="1"/>
</dbReference>
<organism evidence="2 3">
    <name type="scientific">Paenibacillus amylolyticus</name>
    <dbReference type="NCBI Taxonomy" id="1451"/>
    <lineage>
        <taxon>Bacteria</taxon>
        <taxon>Bacillati</taxon>
        <taxon>Bacillota</taxon>
        <taxon>Bacilli</taxon>
        <taxon>Bacillales</taxon>
        <taxon>Paenibacillaceae</taxon>
        <taxon>Paenibacillus</taxon>
    </lineage>
</organism>
<dbReference type="GO" id="GO:0016747">
    <property type="term" value="F:acyltransferase activity, transferring groups other than amino-acyl groups"/>
    <property type="evidence" value="ECO:0007669"/>
    <property type="project" value="InterPro"/>
</dbReference>
<feature type="domain" description="N-acetyltransferase" evidence="1">
    <location>
        <begin position="11"/>
        <end position="132"/>
    </location>
</feature>